<evidence type="ECO:0000256" key="1">
    <source>
        <dbReference type="SAM" id="Phobius"/>
    </source>
</evidence>
<dbReference type="RefSeq" id="XP_067176780.1">
    <property type="nucleotide sequence ID" value="XM_067321412.1"/>
</dbReference>
<keyword evidence="4" id="KW-1185">Reference proteome</keyword>
<feature type="chain" id="PRO_5032545744" evidence="2">
    <location>
        <begin position="32"/>
        <end position="226"/>
    </location>
</feature>
<dbReference type="KEGG" id="lmat:92513924"/>
<keyword evidence="1" id="KW-0472">Membrane</keyword>
<name>A0A836H8T0_9TRYP</name>
<keyword evidence="2" id="KW-0732">Signal</keyword>
<evidence type="ECO:0000313" key="3">
    <source>
        <dbReference type="EMBL" id="KAG5472480.1"/>
    </source>
</evidence>
<evidence type="ECO:0000256" key="2">
    <source>
        <dbReference type="SAM" id="SignalP"/>
    </source>
</evidence>
<comment type="caution">
    <text evidence="3">The sequence shown here is derived from an EMBL/GenBank/DDBJ whole genome shotgun (WGS) entry which is preliminary data.</text>
</comment>
<proteinExistence type="predicted"/>
<feature type="signal peptide" evidence="2">
    <location>
        <begin position="1"/>
        <end position="31"/>
    </location>
</feature>
<dbReference type="OrthoDB" id="72053at2759"/>
<dbReference type="AlphaFoldDB" id="A0A836H8T0"/>
<evidence type="ECO:0000313" key="4">
    <source>
        <dbReference type="Proteomes" id="UP000673552"/>
    </source>
</evidence>
<reference evidence="4" key="1">
    <citation type="journal article" date="2021" name="Microbiol. Resour. Announc.">
        <title>LGAAP: Leishmaniinae Genome Assembly and Annotation Pipeline.</title>
        <authorList>
            <person name="Almutairi H."/>
            <person name="Urbaniak M.D."/>
            <person name="Bates M.D."/>
            <person name="Jariyapan N."/>
            <person name="Kwakye-Nuako G."/>
            <person name="Thomaz-Soccol V."/>
            <person name="Al-Salem W.S."/>
            <person name="Dillon R.J."/>
            <person name="Bates P.A."/>
            <person name="Gatherer D."/>
        </authorList>
    </citation>
    <scope>NUCLEOTIDE SEQUENCE [LARGE SCALE GENOMIC DNA]</scope>
</reference>
<gene>
    <name evidence="3" type="ORF">LSCM1_03879</name>
</gene>
<organism evidence="3 4">
    <name type="scientific">Leishmania martiniquensis</name>
    <dbReference type="NCBI Taxonomy" id="1580590"/>
    <lineage>
        <taxon>Eukaryota</taxon>
        <taxon>Discoba</taxon>
        <taxon>Euglenozoa</taxon>
        <taxon>Kinetoplastea</taxon>
        <taxon>Metakinetoplastina</taxon>
        <taxon>Trypanosomatida</taxon>
        <taxon>Trypanosomatidae</taxon>
        <taxon>Leishmaniinae</taxon>
        <taxon>Leishmania</taxon>
    </lineage>
</organism>
<sequence>MRHFRDCCVWAAVAAATLSALLAVSMADAQAGPIDVVLDKLKADGPARKLTEENFEHDTQASGAMTSGNWLILFVPGSDGATTDRRSPEAVSGIVSFDSFVRLSTEVLRTYQVVPAYVLCDESPSLCKRFEVTNSSAKLVVLSARRMYPYPAEQIRSMSDLELFVSDFRRIDSSAVPPPLPGMMKWGQLILLLGGAIGTFLLWSFTLRRTSAPLPPSMATFHSKTD</sequence>
<dbReference type="GeneID" id="92513924"/>
<protein>
    <submittedName>
        <fullName evidence="3">Uncharacterized protein</fullName>
    </submittedName>
</protein>
<keyword evidence="1" id="KW-1133">Transmembrane helix</keyword>
<reference evidence="4" key="2">
    <citation type="journal article" date="2021" name="Sci. Data">
        <title>Chromosome-scale genome sequencing, assembly and annotation of six genomes from subfamily Leishmaniinae.</title>
        <authorList>
            <person name="Almutairi H."/>
            <person name="Urbaniak M.D."/>
            <person name="Bates M.D."/>
            <person name="Jariyapan N."/>
            <person name="Kwakye-Nuako G."/>
            <person name="Thomaz Soccol V."/>
            <person name="Al-Salem W.S."/>
            <person name="Dillon R.J."/>
            <person name="Bates P.A."/>
            <person name="Gatherer D."/>
        </authorList>
    </citation>
    <scope>NUCLEOTIDE SEQUENCE [LARGE SCALE GENOMIC DNA]</scope>
</reference>
<feature type="transmembrane region" description="Helical" evidence="1">
    <location>
        <begin position="186"/>
        <end position="205"/>
    </location>
</feature>
<keyword evidence="1" id="KW-0812">Transmembrane</keyword>
<dbReference type="EMBL" id="JAFEUZ010000030">
    <property type="protein sequence ID" value="KAG5472480.1"/>
    <property type="molecule type" value="Genomic_DNA"/>
</dbReference>
<accession>A0A836H8T0</accession>
<dbReference type="Proteomes" id="UP000673552">
    <property type="component" value="Unassembled WGS sequence"/>
</dbReference>